<keyword evidence="3" id="KW-1185">Reference proteome</keyword>
<evidence type="ECO:0000313" key="2">
    <source>
        <dbReference type="EMBL" id="GCE28138.1"/>
    </source>
</evidence>
<dbReference type="EMBL" id="BIFT01000001">
    <property type="protein sequence ID" value="GCE28138.1"/>
    <property type="molecule type" value="Genomic_DNA"/>
</dbReference>
<gene>
    <name evidence="2" type="ORF">KDA_36220</name>
</gene>
<organism evidence="2 3">
    <name type="scientific">Dictyobacter alpinus</name>
    <dbReference type="NCBI Taxonomy" id="2014873"/>
    <lineage>
        <taxon>Bacteria</taxon>
        <taxon>Bacillati</taxon>
        <taxon>Chloroflexota</taxon>
        <taxon>Ktedonobacteria</taxon>
        <taxon>Ktedonobacterales</taxon>
        <taxon>Dictyobacteraceae</taxon>
        <taxon>Dictyobacter</taxon>
    </lineage>
</organism>
<proteinExistence type="predicted"/>
<feature type="transmembrane region" description="Helical" evidence="1">
    <location>
        <begin position="29"/>
        <end position="49"/>
    </location>
</feature>
<evidence type="ECO:0000256" key="1">
    <source>
        <dbReference type="SAM" id="Phobius"/>
    </source>
</evidence>
<protein>
    <submittedName>
        <fullName evidence="2">Uncharacterized protein</fullName>
    </submittedName>
</protein>
<dbReference type="Proteomes" id="UP000287171">
    <property type="component" value="Unassembled WGS sequence"/>
</dbReference>
<keyword evidence="1" id="KW-0472">Membrane</keyword>
<dbReference type="AlphaFoldDB" id="A0A402B9U1"/>
<sequence length="50" mass="5556">MNTVYIFAILLVLGILFAFGVRRLRMVGISLLTVVALACAYVWLGHLHIP</sequence>
<dbReference type="RefSeq" id="WP_161982207.1">
    <property type="nucleotide sequence ID" value="NZ_BIFT01000001.1"/>
</dbReference>
<name>A0A402B9U1_9CHLR</name>
<feature type="transmembrane region" description="Helical" evidence="1">
    <location>
        <begin position="6"/>
        <end position="22"/>
    </location>
</feature>
<keyword evidence="1" id="KW-0812">Transmembrane</keyword>
<keyword evidence="1" id="KW-1133">Transmembrane helix</keyword>
<comment type="caution">
    <text evidence="2">The sequence shown here is derived from an EMBL/GenBank/DDBJ whole genome shotgun (WGS) entry which is preliminary data.</text>
</comment>
<evidence type="ECO:0000313" key="3">
    <source>
        <dbReference type="Proteomes" id="UP000287171"/>
    </source>
</evidence>
<reference evidence="3" key="1">
    <citation type="submission" date="2018-12" db="EMBL/GenBank/DDBJ databases">
        <title>Tengunoibacter tsumagoiensis gen. nov., sp. nov., Dictyobacter kobayashii sp. nov., D. alpinus sp. nov., and D. joshuensis sp. nov. and description of Dictyobacteraceae fam. nov. within the order Ktedonobacterales isolated from Tengu-no-mugimeshi.</title>
        <authorList>
            <person name="Wang C.M."/>
            <person name="Zheng Y."/>
            <person name="Sakai Y."/>
            <person name="Toyoda A."/>
            <person name="Minakuchi Y."/>
            <person name="Abe K."/>
            <person name="Yokota A."/>
            <person name="Yabe S."/>
        </authorList>
    </citation>
    <scope>NUCLEOTIDE SEQUENCE [LARGE SCALE GENOMIC DNA]</scope>
    <source>
        <strain evidence="3">Uno16</strain>
    </source>
</reference>
<accession>A0A402B9U1</accession>